<dbReference type="EMBL" id="OCNK01000001">
    <property type="protein sequence ID" value="SOD95721.1"/>
    <property type="molecule type" value="Genomic_DNA"/>
</dbReference>
<keyword evidence="6" id="KW-1185">Reference proteome</keyword>
<evidence type="ECO:0000313" key="6">
    <source>
        <dbReference type="Proteomes" id="UP000219482"/>
    </source>
</evidence>
<protein>
    <submittedName>
        <fullName evidence="5">Sortase A</fullName>
    </submittedName>
</protein>
<keyword evidence="4" id="KW-1133">Transmembrane helix</keyword>
<feature type="active site" description="Acyl-thioester intermediate" evidence="2">
    <location>
        <position position="247"/>
    </location>
</feature>
<dbReference type="RefSeq" id="WP_235003201.1">
    <property type="nucleotide sequence ID" value="NZ_OCNK01000001.1"/>
</dbReference>
<feature type="compositionally biased region" description="Low complexity" evidence="3">
    <location>
        <begin position="1"/>
        <end position="12"/>
    </location>
</feature>
<dbReference type="GO" id="GO:0016787">
    <property type="term" value="F:hydrolase activity"/>
    <property type="evidence" value="ECO:0007669"/>
    <property type="project" value="UniProtKB-KW"/>
</dbReference>
<evidence type="ECO:0000256" key="2">
    <source>
        <dbReference type="PIRSR" id="PIRSR605754-1"/>
    </source>
</evidence>
<dbReference type="InterPro" id="IPR053465">
    <property type="entry name" value="Sortase_Class_E"/>
</dbReference>
<keyword evidence="1" id="KW-0378">Hydrolase</keyword>
<keyword evidence="4" id="KW-0472">Membrane</keyword>
<name>A0A286GJK7_9ACTN</name>
<feature type="region of interest" description="Disordered" evidence="3">
    <location>
        <begin position="1"/>
        <end position="24"/>
    </location>
</feature>
<dbReference type="InterPro" id="IPR042003">
    <property type="entry name" value="Sortase_E"/>
</dbReference>
<dbReference type="InterPro" id="IPR005754">
    <property type="entry name" value="Sortase"/>
</dbReference>
<reference evidence="6" key="1">
    <citation type="submission" date="2017-09" db="EMBL/GenBank/DDBJ databases">
        <authorList>
            <person name="Varghese N."/>
            <person name="Submissions S."/>
        </authorList>
    </citation>
    <scope>NUCLEOTIDE SEQUENCE [LARGE SCALE GENOMIC DNA]</scope>
    <source>
        <strain evidence="6">DSM 44270</strain>
    </source>
</reference>
<feature type="compositionally biased region" description="Pro residues" evidence="3">
    <location>
        <begin position="87"/>
        <end position="101"/>
    </location>
</feature>
<gene>
    <name evidence="5" type="ORF">SAMN06272739_1318</name>
</gene>
<proteinExistence type="predicted"/>
<dbReference type="NCBIfam" id="NF033747">
    <property type="entry name" value="class_E_sortase"/>
    <property type="match status" value="1"/>
</dbReference>
<dbReference type="AlphaFoldDB" id="A0A286GJK7"/>
<organism evidence="5 6">
    <name type="scientific">Blastococcus haudaquaticus</name>
    <dbReference type="NCBI Taxonomy" id="1938745"/>
    <lineage>
        <taxon>Bacteria</taxon>
        <taxon>Bacillati</taxon>
        <taxon>Actinomycetota</taxon>
        <taxon>Actinomycetes</taxon>
        <taxon>Geodermatophilales</taxon>
        <taxon>Geodermatophilaceae</taxon>
        <taxon>Blastococcus</taxon>
    </lineage>
</organism>
<feature type="active site" description="Proton donor/acceptor" evidence="2">
    <location>
        <position position="162"/>
    </location>
</feature>
<sequence length="282" mass="29632">MSSAVDVDSPPSDTRPTAAAPRSRGDWLRTLSRGIGQTLITFGLVALLFVVYELYVTDLIAAREQDQLSQQIQEQWAESPPADAPTVTPPAGAPAPAPAPAPESFQAELGQPLAVLHIPRLGEDYSRVIVEGTAQVQLEQGPGHYLDTAMPGQEGNFAVAGHRVGRGSPFLDLDRMRPGDAIVVETEGNWYTYRVLGDPATGDFRADPSGIPGREIVRPTDTAVISPTPGASVDAATSGAYLTLTTCHPKYSAAQRLIVHARLDGAPVSKASAPDGPPALGS</sequence>
<feature type="compositionally biased region" description="Low complexity" evidence="3">
    <location>
        <begin position="71"/>
        <end position="86"/>
    </location>
</feature>
<dbReference type="InterPro" id="IPR023365">
    <property type="entry name" value="Sortase_dom-sf"/>
</dbReference>
<evidence type="ECO:0000256" key="4">
    <source>
        <dbReference type="SAM" id="Phobius"/>
    </source>
</evidence>
<feature type="transmembrane region" description="Helical" evidence="4">
    <location>
        <begin position="34"/>
        <end position="55"/>
    </location>
</feature>
<dbReference type="Gene3D" id="2.40.260.10">
    <property type="entry name" value="Sortase"/>
    <property type="match status" value="1"/>
</dbReference>
<evidence type="ECO:0000256" key="1">
    <source>
        <dbReference type="ARBA" id="ARBA00022801"/>
    </source>
</evidence>
<evidence type="ECO:0000256" key="3">
    <source>
        <dbReference type="SAM" id="MobiDB-lite"/>
    </source>
</evidence>
<dbReference type="Proteomes" id="UP000219482">
    <property type="component" value="Unassembled WGS sequence"/>
</dbReference>
<feature type="region of interest" description="Disordered" evidence="3">
    <location>
        <begin position="71"/>
        <end position="104"/>
    </location>
</feature>
<keyword evidence="4" id="KW-0812">Transmembrane</keyword>
<dbReference type="SUPFAM" id="SSF63817">
    <property type="entry name" value="Sortase"/>
    <property type="match status" value="1"/>
</dbReference>
<accession>A0A286GJK7</accession>
<dbReference type="Pfam" id="PF04203">
    <property type="entry name" value="Sortase"/>
    <property type="match status" value="1"/>
</dbReference>
<evidence type="ECO:0000313" key="5">
    <source>
        <dbReference type="EMBL" id="SOD95721.1"/>
    </source>
</evidence>
<dbReference type="CDD" id="cd05830">
    <property type="entry name" value="Sortase_E"/>
    <property type="match status" value="1"/>
</dbReference>